<dbReference type="EMBL" id="VUMU01000003">
    <property type="protein sequence ID" value="MST57312.1"/>
    <property type="molecule type" value="Genomic_DNA"/>
</dbReference>
<comment type="caution">
    <text evidence="2">The sequence shown here is derived from an EMBL/GenBank/DDBJ whole genome shotgun (WGS) entry which is preliminary data.</text>
</comment>
<evidence type="ECO:0000256" key="1">
    <source>
        <dbReference type="SAM" id="Phobius"/>
    </source>
</evidence>
<sequence length="194" mass="20904">MLNYIWAGMILLGVIYGVCTGQMSALTEGALDSAGEAVSLCITMAGVMALWMGLMEIAQESGMITKMTKGIRPFLKFMFPRLPEDHPAGEYIATNLIANVLGLGWACTPAGLKAMEQLAELESGRRGTNVSVASNEMCTFLILNISSLQLIPVNMIAYRSQYGSANPAVIIAPALVATLFSTIISVIYCKWKDR</sequence>
<keyword evidence="1" id="KW-1133">Transmembrane helix</keyword>
<reference evidence="2 3" key="1">
    <citation type="submission" date="2019-08" db="EMBL/GenBank/DDBJ databases">
        <title>In-depth cultivation of the pig gut microbiome towards novel bacterial diversity and tailored functional studies.</title>
        <authorList>
            <person name="Wylensek D."/>
            <person name="Hitch T.C.A."/>
            <person name="Clavel T."/>
        </authorList>
    </citation>
    <scope>NUCLEOTIDE SEQUENCE [LARGE SCALE GENOMIC DNA]</scope>
    <source>
        <strain evidence="2 3">WCA3-601-WT-6H</strain>
    </source>
</reference>
<evidence type="ECO:0000313" key="3">
    <source>
        <dbReference type="Proteomes" id="UP000476055"/>
    </source>
</evidence>
<keyword evidence="3" id="KW-1185">Reference proteome</keyword>
<feature type="transmembrane region" description="Helical" evidence="1">
    <location>
        <begin position="170"/>
        <end position="189"/>
    </location>
</feature>
<dbReference type="RefSeq" id="WP_022152865.1">
    <property type="nucleotide sequence ID" value="NZ_VUMU01000003.1"/>
</dbReference>
<evidence type="ECO:0000313" key="2">
    <source>
        <dbReference type="EMBL" id="MST57312.1"/>
    </source>
</evidence>
<accession>A0A6L5YI25</accession>
<proteinExistence type="predicted"/>
<organism evidence="2 3">
    <name type="scientific">Waltera intestinalis</name>
    <dbReference type="NCBI Taxonomy" id="2606635"/>
    <lineage>
        <taxon>Bacteria</taxon>
        <taxon>Bacillati</taxon>
        <taxon>Bacillota</taxon>
        <taxon>Clostridia</taxon>
        <taxon>Lachnospirales</taxon>
        <taxon>Lachnospiraceae</taxon>
        <taxon>Waltera</taxon>
    </lineage>
</organism>
<dbReference type="Proteomes" id="UP000476055">
    <property type="component" value="Unassembled WGS sequence"/>
</dbReference>
<gene>
    <name evidence="2" type="ORF">FYJ59_03500</name>
</gene>
<keyword evidence="1" id="KW-0812">Transmembrane</keyword>
<feature type="transmembrane region" description="Helical" evidence="1">
    <location>
        <begin position="5"/>
        <end position="25"/>
    </location>
</feature>
<feature type="transmembrane region" description="Helical" evidence="1">
    <location>
        <begin position="37"/>
        <end position="58"/>
    </location>
</feature>
<name>A0A6L5YI25_9FIRM</name>
<keyword evidence="1" id="KW-0472">Membrane</keyword>
<protein>
    <submittedName>
        <fullName evidence="2">Nucleoside recognition protein</fullName>
    </submittedName>
</protein>
<feature type="transmembrane region" description="Helical" evidence="1">
    <location>
        <begin position="138"/>
        <end position="158"/>
    </location>
</feature>
<dbReference type="AlphaFoldDB" id="A0A6L5YI25"/>